<protein>
    <submittedName>
        <fullName evidence="2">DNA polymerase, beta domain-containing protein</fullName>
    </submittedName>
</protein>
<dbReference type="Gene3D" id="3.30.460.10">
    <property type="entry name" value="Beta Polymerase, domain 2"/>
    <property type="match status" value="1"/>
</dbReference>
<dbReference type="EMBL" id="VMGK01000001">
    <property type="protein sequence ID" value="TSC93497.1"/>
    <property type="molecule type" value="Genomic_DNA"/>
</dbReference>
<dbReference type="InterPro" id="IPR052548">
    <property type="entry name" value="Type_VII_TA_antitoxin"/>
</dbReference>
<dbReference type="PANTHER" id="PTHR33933:SF3">
    <property type="entry name" value="PROTEIN ADENYLYLTRANSFERASE MJ0604-RELATED"/>
    <property type="match status" value="1"/>
</dbReference>
<dbReference type="PANTHER" id="PTHR33933">
    <property type="entry name" value="NUCLEOTIDYLTRANSFERASE"/>
    <property type="match status" value="1"/>
</dbReference>
<comment type="caution">
    <text evidence="2">The sequence shown here is derived from an EMBL/GenBank/DDBJ whole genome shotgun (WGS) entry which is preliminary data.</text>
</comment>
<organism evidence="2 3">
    <name type="scientific">Candidatus Berkelbacteria bacterium Licking1014_7</name>
    <dbReference type="NCBI Taxonomy" id="2017147"/>
    <lineage>
        <taxon>Bacteria</taxon>
        <taxon>Candidatus Berkelbacteria</taxon>
    </lineage>
</organism>
<dbReference type="AlphaFoldDB" id="A0A554LKX4"/>
<sequence>MTRSALKKQFDAKIKKAVARLAKYYDPEKIILYGSVAHGDFNEDSDIDLLIIKKGVDKVRPHQRVYQVLVKLRDIYGIEPRVYSPEEVSDVPKWMFFLREALDEGQTIYEKNKTTIR</sequence>
<dbReference type="Pfam" id="PF18765">
    <property type="entry name" value="Polbeta"/>
    <property type="match status" value="1"/>
</dbReference>
<feature type="domain" description="Polymerase beta nucleotidyltransferase" evidence="1">
    <location>
        <begin position="18"/>
        <end position="113"/>
    </location>
</feature>
<dbReference type="InterPro" id="IPR043519">
    <property type="entry name" value="NT_sf"/>
</dbReference>
<proteinExistence type="predicted"/>
<evidence type="ECO:0000259" key="1">
    <source>
        <dbReference type="Pfam" id="PF18765"/>
    </source>
</evidence>
<gene>
    <name evidence="2" type="ORF">CEN89_34</name>
</gene>
<dbReference type="InterPro" id="IPR041633">
    <property type="entry name" value="Polbeta"/>
</dbReference>
<evidence type="ECO:0000313" key="2">
    <source>
        <dbReference type="EMBL" id="TSC93497.1"/>
    </source>
</evidence>
<dbReference type="CDD" id="cd05403">
    <property type="entry name" value="NT_KNTase_like"/>
    <property type="match status" value="1"/>
</dbReference>
<reference evidence="2 3" key="1">
    <citation type="submission" date="2017-07" db="EMBL/GenBank/DDBJ databases">
        <title>Mechanisms for carbon and nitrogen cycling indicate functional differentiation within the Candidate Phyla Radiation.</title>
        <authorList>
            <person name="Danczak R.E."/>
            <person name="Johnston M.D."/>
            <person name="Kenah C."/>
            <person name="Slattery M."/>
            <person name="Wrighton K.C."/>
            <person name="Wilkins M.J."/>
        </authorList>
    </citation>
    <scope>NUCLEOTIDE SEQUENCE [LARGE SCALE GENOMIC DNA]</scope>
    <source>
        <strain evidence="2">Licking1014_7</strain>
    </source>
</reference>
<accession>A0A554LKX4</accession>
<dbReference type="SUPFAM" id="SSF81301">
    <property type="entry name" value="Nucleotidyltransferase"/>
    <property type="match status" value="1"/>
</dbReference>
<name>A0A554LKX4_9BACT</name>
<evidence type="ECO:0000313" key="3">
    <source>
        <dbReference type="Proteomes" id="UP000315689"/>
    </source>
</evidence>
<dbReference type="Proteomes" id="UP000315689">
    <property type="component" value="Unassembled WGS sequence"/>
</dbReference>